<dbReference type="Proteomes" id="UP000694545">
    <property type="component" value="Unplaced"/>
</dbReference>
<dbReference type="GO" id="GO:0006302">
    <property type="term" value="P:double-strand break repair"/>
    <property type="evidence" value="ECO:0007669"/>
    <property type="project" value="TreeGrafter"/>
</dbReference>
<sequence length="50" mass="5745">MACQEFTVLYTHQKTKKSKVWQDGILKSTVGGNKVKYVLFPLHPYTCQQA</sequence>
<dbReference type="PANTHER" id="PTHR28535:SF1">
    <property type="entry name" value="PROTEIN ZGRF1"/>
    <property type="match status" value="1"/>
</dbReference>
<dbReference type="PANTHER" id="PTHR28535">
    <property type="entry name" value="ZINC FINGER GRF-TYPE CONTAINING 1"/>
    <property type="match status" value="1"/>
</dbReference>
<evidence type="ECO:0000313" key="2">
    <source>
        <dbReference type="Ensembl" id="ENSVKKP00000015355.1"/>
    </source>
</evidence>
<dbReference type="AlphaFoldDB" id="A0A8D2L1M0"/>
<accession>A0A8D2L1M0</accession>
<dbReference type="GO" id="GO:0005634">
    <property type="term" value="C:nucleus"/>
    <property type="evidence" value="ECO:0007669"/>
    <property type="project" value="TreeGrafter"/>
</dbReference>
<reference evidence="2" key="2">
    <citation type="submission" date="2025-09" db="UniProtKB">
        <authorList>
            <consortium name="Ensembl"/>
        </authorList>
    </citation>
    <scope>IDENTIFICATION</scope>
</reference>
<protein>
    <recommendedName>
        <fullName evidence="1">5'-3' DNA helicase ZGRF1-like N-terminal domain-containing protein</fullName>
    </recommendedName>
</protein>
<proteinExistence type="predicted"/>
<organism evidence="2 3">
    <name type="scientific">Varanus komodoensis</name>
    <name type="common">Komodo dragon</name>
    <dbReference type="NCBI Taxonomy" id="61221"/>
    <lineage>
        <taxon>Eukaryota</taxon>
        <taxon>Metazoa</taxon>
        <taxon>Chordata</taxon>
        <taxon>Craniata</taxon>
        <taxon>Vertebrata</taxon>
        <taxon>Euteleostomi</taxon>
        <taxon>Lepidosauria</taxon>
        <taxon>Squamata</taxon>
        <taxon>Bifurcata</taxon>
        <taxon>Unidentata</taxon>
        <taxon>Episquamata</taxon>
        <taxon>Toxicofera</taxon>
        <taxon>Anguimorpha</taxon>
        <taxon>Paleoanguimorpha</taxon>
        <taxon>Varanoidea</taxon>
        <taxon>Varanidae</taxon>
        <taxon>Varanus</taxon>
    </lineage>
</organism>
<evidence type="ECO:0000313" key="3">
    <source>
        <dbReference type="Proteomes" id="UP000694545"/>
    </source>
</evidence>
<dbReference type="Pfam" id="PF10382">
    <property type="entry name" value="ZGRF1-like_N"/>
    <property type="match status" value="1"/>
</dbReference>
<dbReference type="InterPro" id="IPR052800">
    <property type="entry name" value="DNA_Repair_Helicase_ZGRF1"/>
</dbReference>
<reference evidence="2" key="1">
    <citation type="submission" date="2025-08" db="UniProtKB">
        <authorList>
            <consortium name="Ensembl"/>
        </authorList>
    </citation>
    <scope>IDENTIFICATION</scope>
</reference>
<feature type="domain" description="5'-3' DNA helicase ZGRF1-like N-terminal" evidence="1">
    <location>
        <begin position="4"/>
        <end position="35"/>
    </location>
</feature>
<keyword evidence="3" id="KW-1185">Reference proteome</keyword>
<dbReference type="Ensembl" id="ENSVKKT00000015725.1">
    <property type="protein sequence ID" value="ENSVKKP00000015355.1"/>
    <property type="gene ID" value="ENSVKKG00000010518.1"/>
</dbReference>
<dbReference type="GO" id="GO:0035861">
    <property type="term" value="C:site of double-strand break"/>
    <property type="evidence" value="ECO:0007669"/>
    <property type="project" value="TreeGrafter"/>
</dbReference>
<dbReference type="InterPro" id="IPR018838">
    <property type="entry name" value="ZGRF1-like_N"/>
</dbReference>
<evidence type="ECO:0000259" key="1">
    <source>
        <dbReference type="Pfam" id="PF10382"/>
    </source>
</evidence>
<name>A0A8D2L1M0_VARKO</name>